<evidence type="ECO:0000256" key="4">
    <source>
        <dbReference type="ARBA" id="ARBA00023163"/>
    </source>
</evidence>
<dbReference type="CDD" id="cd05466">
    <property type="entry name" value="PBP2_LTTR_substrate"/>
    <property type="match status" value="1"/>
</dbReference>
<dbReference type="InterPro" id="IPR036390">
    <property type="entry name" value="WH_DNA-bd_sf"/>
</dbReference>
<dbReference type="InterPro" id="IPR005119">
    <property type="entry name" value="LysR_subst-bd"/>
</dbReference>
<protein>
    <submittedName>
        <fullName evidence="6">LysR family transcriptional regulator</fullName>
    </submittedName>
</protein>
<reference evidence="6 7" key="1">
    <citation type="submission" date="2023-10" db="EMBL/GenBank/DDBJ databases">
        <title>Virgibacillus halophilus 5B73C genome.</title>
        <authorList>
            <person name="Miliotis G."/>
            <person name="Sengupta P."/>
            <person name="Hameed A."/>
            <person name="Chuvochina M."/>
            <person name="Mcdonagh F."/>
            <person name="Simpson A.C."/>
            <person name="Singh N.K."/>
            <person name="Rekha P.D."/>
            <person name="Raman K."/>
            <person name="Hugenholtz P."/>
            <person name="Venkateswaran K."/>
        </authorList>
    </citation>
    <scope>NUCLEOTIDE SEQUENCE [LARGE SCALE GENOMIC DNA]</scope>
    <source>
        <strain evidence="6 7">5B73C</strain>
    </source>
</reference>
<dbReference type="InterPro" id="IPR050950">
    <property type="entry name" value="HTH-type_LysR_regulators"/>
</dbReference>
<dbReference type="Gene3D" id="3.40.190.290">
    <property type="match status" value="1"/>
</dbReference>
<dbReference type="PANTHER" id="PTHR30419:SF28">
    <property type="entry name" value="HTH-TYPE TRANSCRIPTIONAL REGULATOR BSDA"/>
    <property type="match status" value="1"/>
</dbReference>
<dbReference type="Pfam" id="PF03466">
    <property type="entry name" value="LysR_substrate"/>
    <property type="match status" value="1"/>
</dbReference>
<dbReference type="InterPro" id="IPR000847">
    <property type="entry name" value="LysR_HTH_N"/>
</dbReference>
<dbReference type="Gene3D" id="1.10.10.10">
    <property type="entry name" value="Winged helix-like DNA-binding domain superfamily/Winged helix DNA-binding domain"/>
    <property type="match status" value="1"/>
</dbReference>
<feature type="domain" description="HTH lysR-type" evidence="5">
    <location>
        <begin position="1"/>
        <end position="58"/>
    </location>
</feature>
<dbReference type="PANTHER" id="PTHR30419">
    <property type="entry name" value="HTH-TYPE TRANSCRIPTIONAL REGULATOR YBHD"/>
    <property type="match status" value="1"/>
</dbReference>
<keyword evidence="7" id="KW-1185">Reference proteome</keyword>
<evidence type="ECO:0000256" key="3">
    <source>
        <dbReference type="ARBA" id="ARBA00023125"/>
    </source>
</evidence>
<dbReference type="Pfam" id="PF00126">
    <property type="entry name" value="HTH_1"/>
    <property type="match status" value="1"/>
</dbReference>
<dbReference type="PROSITE" id="PS50931">
    <property type="entry name" value="HTH_LYSR"/>
    <property type="match status" value="1"/>
</dbReference>
<accession>A0ABU5C556</accession>
<dbReference type="EMBL" id="JAWDIP010000003">
    <property type="protein sequence ID" value="MDY0394463.1"/>
    <property type="molecule type" value="Genomic_DNA"/>
</dbReference>
<dbReference type="Proteomes" id="UP001281447">
    <property type="component" value="Unassembled WGS sequence"/>
</dbReference>
<evidence type="ECO:0000259" key="5">
    <source>
        <dbReference type="PROSITE" id="PS50931"/>
    </source>
</evidence>
<evidence type="ECO:0000256" key="1">
    <source>
        <dbReference type="ARBA" id="ARBA00009437"/>
    </source>
</evidence>
<evidence type="ECO:0000313" key="7">
    <source>
        <dbReference type="Proteomes" id="UP001281447"/>
    </source>
</evidence>
<keyword evidence="4" id="KW-0804">Transcription</keyword>
<name>A0ABU5C556_9BACI</name>
<keyword evidence="3" id="KW-0238">DNA-binding</keyword>
<evidence type="ECO:0000256" key="2">
    <source>
        <dbReference type="ARBA" id="ARBA00023015"/>
    </source>
</evidence>
<proteinExistence type="inferred from homology"/>
<comment type="caution">
    <text evidence="6">The sequence shown here is derived from an EMBL/GenBank/DDBJ whole genome shotgun (WGS) entry which is preliminary data.</text>
</comment>
<sequence>MELKQLRYFKTIVEAGNISRAAEMLYMAQPPLSQQLKRLEKELGATLIYRHTRKWELTQAGEALYRHATAMLQKQADIQEEIKEIACGTKGELECGVSSSCISLLPDKVKACRELYPDIYIKIWEGDSSYLEELLTAGDIEMALMLLPIELGKYRFLALRQEPFVVVAPKTWQAQFPNSVIKAEQIVQHPFLMLAPMEGYAVYENIIHTFHKNKLSPKVVMECKDISTLLLLVATGTGISIVPKSELNQAYHHDIVAYELEGLSINVQPSIVWLKKPPSFQYSPALYRLVRRQVRYSKVSMGLFYQRNYMRVENQ</sequence>
<dbReference type="SUPFAM" id="SSF46785">
    <property type="entry name" value="Winged helix' DNA-binding domain"/>
    <property type="match status" value="1"/>
</dbReference>
<comment type="similarity">
    <text evidence="1">Belongs to the LysR transcriptional regulatory family.</text>
</comment>
<dbReference type="SUPFAM" id="SSF53850">
    <property type="entry name" value="Periplasmic binding protein-like II"/>
    <property type="match status" value="1"/>
</dbReference>
<keyword evidence="2" id="KW-0805">Transcription regulation</keyword>
<dbReference type="PRINTS" id="PR00039">
    <property type="entry name" value="HTHLYSR"/>
</dbReference>
<organism evidence="6 7">
    <name type="scientific">Tigheibacillus halophilus</name>
    <dbReference type="NCBI Taxonomy" id="361280"/>
    <lineage>
        <taxon>Bacteria</taxon>
        <taxon>Bacillati</taxon>
        <taxon>Bacillota</taxon>
        <taxon>Bacilli</taxon>
        <taxon>Bacillales</taxon>
        <taxon>Bacillaceae</taxon>
        <taxon>Tigheibacillus</taxon>
    </lineage>
</organism>
<evidence type="ECO:0000313" key="6">
    <source>
        <dbReference type="EMBL" id="MDY0394463.1"/>
    </source>
</evidence>
<dbReference type="InterPro" id="IPR036388">
    <property type="entry name" value="WH-like_DNA-bd_sf"/>
</dbReference>
<gene>
    <name evidence="6" type="ORF">RWE15_08415</name>
</gene>